<evidence type="ECO:0000313" key="1">
    <source>
        <dbReference type="EMBL" id="KXB52908.1"/>
    </source>
</evidence>
<dbReference type="Proteomes" id="UP000070394">
    <property type="component" value="Unassembled WGS sequence"/>
</dbReference>
<dbReference type="PATRIC" id="fig|467210.3.peg.2803"/>
<dbReference type="EMBL" id="LSDA01000145">
    <property type="protein sequence ID" value="KXB52908.1"/>
    <property type="molecule type" value="Genomic_DNA"/>
</dbReference>
<comment type="caution">
    <text evidence="1">The sequence shown here is derived from an EMBL/GenBank/DDBJ whole genome shotgun (WGS) entry which is preliminary data.</text>
</comment>
<evidence type="ECO:0000313" key="2">
    <source>
        <dbReference type="Proteomes" id="UP000070394"/>
    </source>
</evidence>
<sequence length="46" mass="5172">MKKQKGKLPPQLAKSLTYPWRVSKKKILPLSAFFGLRGVVGNKGKF</sequence>
<name>A0A133ZBU3_9FIRM</name>
<keyword evidence="2" id="KW-1185">Reference proteome</keyword>
<protein>
    <submittedName>
        <fullName evidence="1">Uncharacterized protein</fullName>
    </submittedName>
</protein>
<dbReference type="AlphaFoldDB" id="A0A133ZBU3"/>
<gene>
    <name evidence="1" type="ORF">HMPREF1866_02826</name>
</gene>
<accession>A0A133ZBU3</accession>
<proteinExistence type="predicted"/>
<organism evidence="1 2">
    <name type="scientific">Lachnoanaerobaculum saburreum</name>
    <dbReference type="NCBI Taxonomy" id="467210"/>
    <lineage>
        <taxon>Bacteria</taxon>
        <taxon>Bacillati</taxon>
        <taxon>Bacillota</taxon>
        <taxon>Clostridia</taxon>
        <taxon>Lachnospirales</taxon>
        <taxon>Lachnospiraceae</taxon>
        <taxon>Lachnoanaerobaculum</taxon>
    </lineage>
</organism>
<dbReference type="STRING" id="467210.HMPREF1866_02826"/>
<reference evidence="2" key="1">
    <citation type="submission" date="2016-01" db="EMBL/GenBank/DDBJ databases">
        <authorList>
            <person name="Mitreva M."/>
            <person name="Pepin K.H."/>
            <person name="Mihindukulasuriya K.A."/>
            <person name="Fulton R."/>
            <person name="Fronick C."/>
            <person name="O'Laughlin M."/>
            <person name="Miner T."/>
            <person name="Herter B."/>
            <person name="Rosa B.A."/>
            <person name="Cordes M."/>
            <person name="Tomlinson C."/>
            <person name="Wollam A."/>
            <person name="Palsikar V.B."/>
            <person name="Mardis E.R."/>
            <person name="Wilson R.K."/>
        </authorList>
    </citation>
    <scope>NUCLEOTIDE SEQUENCE [LARGE SCALE GENOMIC DNA]</scope>
    <source>
        <strain evidence="2">DNF00896</strain>
    </source>
</reference>